<organism evidence="2">
    <name type="scientific">Thermodesulfobium narugense</name>
    <dbReference type="NCBI Taxonomy" id="184064"/>
    <lineage>
        <taxon>Bacteria</taxon>
        <taxon>Pseudomonadati</taxon>
        <taxon>Thermodesulfobiota</taxon>
        <taxon>Thermodesulfobiia</taxon>
        <taxon>Thermodesulfobiales</taxon>
        <taxon>Thermodesulfobiaceae</taxon>
        <taxon>Thermodesulfobium</taxon>
    </lineage>
</organism>
<protein>
    <submittedName>
        <fullName evidence="2">Uncharacterized protein</fullName>
    </submittedName>
</protein>
<feature type="transmembrane region" description="Helical" evidence="1">
    <location>
        <begin position="9"/>
        <end position="27"/>
    </location>
</feature>
<keyword evidence="1" id="KW-1133">Transmembrane helix</keyword>
<gene>
    <name evidence="2" type="ORF">ENL70_02170</name>
</gene>
<proteinExistence type="predicted"/>
<dbReference type="AlphaFoldDB" id="A0A7C5KBA7"/>
<dbReference type="Gene3D" id="2.30.30.830">
    <property type="match status" value="1"/>
</dbReference>
<name>A0A7C5KBA7_9BACT</name>
<accession>A0A7C5KBA7</accession>
<comment type="caution">
    <text evidence="2">The sequence shown here is derived from an EMBL/GenBank/DDBJ whole genome shotgun (WGS) entry which is preliminary data.</text>
</comment>
<evidence type="ECO:0000256" key="1">
    <source>
        <dbReference type="SAM" id="Phobius"/>
    </source>
</evidence>
<dbReference type="EMBL" id="DRUY01000075">
    <property type="protein sequence ID" value="HHI65341.1"/>
    <property type="molecule type" value="Genomic_DNA"/>
</dbReference>
<reference evidence="2" key="1">
    <citation type="journal article" date="2020" name="mSystems">
        <title>Genome- and Community-Level Interaction Insights into Carbon Utilization and Element Cycling Functions of Hydrothermarchaeota in Hydrothermal Sediment.</title>
        <authorList>
            <person name="Zhou Z."/>
            <person name="Liu Y."/>
            <person name="Xu W."/>
            <person name="Pan J."/>
            <person name="Luo Z.H."/>
            <person name="Li M."/>
        </authorList>
    </citation>
    <scope>NUCLEOTIDE SEQUENCE [LARGE SCALE GENOMIC DNA]</scope>
    <source>
        <strain evidence="2">SpSt-1019</strain>
    </source>
</reference>
<sequence>MDKEKRMKIILGVLVLILIIAVGINLYPQIFQLNVNKPKVSTNAIQPSEVKKENVVTSSNIFNPETLQKPNVPIGRSDPFIPLISSESNTNKVQGSSGSSINLPMIEASPFPPTLKLVGVLRVGDKMMAVIENGQQTYTVKRGDIILGNIRVENIYLNSVVLTSSGQTRIYQL</sequence>
<evidence type="ECO:0000313" key="2">
    <source>
        <dbReference type="EMBL" id="HHI65341.1"/>
    </source>
</evidence>
<keyword evidence="1" id="KW-0812">Transmembrane</keyword>
<keyword evidence="1" id="KW-0472">Membrane</keyword>